<evidence type="ECO:0000313" key="4">
    <source>
        <dbReference type="EMBL" id="KAH7982641.1"/>
    </source>
</evidence>
<evidence type="ECO:0000256" key="2">
    <source>
        <dbReference type="ARBA" id="ARBA00022679"/>
    </source>
</evidence>
<feature type="domain" description="Sulfotransferase" evidence="3">
    <location>
        <begin position="29"/>
        <end position="219"/>
    </location>
</feature>
<organism evidence="4 5">
    <name type="scientific">Rhipicephalus sanguineus</name>
    <name type="common">Brown dog tick</name>
    <name type="synonym">Ixodes sanguineus</name>
    <dbReference type="NCBI Taxonomy" id="34632"/>
    <lineage>
        <taxon>Eukaryota</taxon>
        <taxon>Metazoa</taxon>
        <taxon>Ecdysozoa</taxon>
        <taxon>Arthropoda</taxon>
        <taxon>Chelicerata</taxon>
        <taxon>Arachnida</taxon>
        <taxon>Acari</taxon>
        <taxon>Parasitiformes</taxon>
        <taxon>Ixodida</taxon>
        <taxon>Ixodoidea</taxon>
        <taxon>Ixodidae</taxon>
        <taxon>Rhipicephalinae</taxon>
        <taxon>Rhipicephalus</taxon>
        <taxon>Rhipicephalus</taxon>
    </lineage>
</organism>
<name>A0A9D4QHP0_RHISA</name>
<gene>
    <name evidence="4" type="ORF">HPB52_006262</name>
</gene>
<dbReference type="PANTHER" id="PTHR11783">
    <property type="entry name" value="SULFOTRANSFERASE SULT"/>
    <property type="match status" value="1"/>
</dbReference>
<dbReference type="EMBL" id="JABSTV010001245">
    <property type="protein sequence ID" value="KAH7982641.1"/>
    <property type="molecule type" value="Genomic_DNA"/>
</dbReference>
<evidence type="ECO:0000313" key="5">
    <source>
        <dbReference type="Proteomes" id="UP000821837"/>
    </source>
</evidence>
<reference evidence="4" key="2">
    <citation type="submission" date="2021-09" db="EMBL/GenBank/DDBJ databases">
        <authorList>
            <person name="Jia N."/>
            <person name="Wang J."/>
            <person name="Shi W."/>
            <person name="Du L."/>
            <person name="Sun Y."/>
            <person name="Zhan W."/>
            <person name="Jiang J."/>
            <person name="Wang Q."/>
            <person name="Zhang B."/>
            <person name="Ji P."/>
            <person name="Sakyi L.B."/>
            <person name="Cui X."/>
            <person name="Yuan T."/>
            <person name="Jiang B."/>
            <person name="Yang W."/>
            <person name="Lam T.T.-Y."/>
            <person name="Chang Q."/>
            <person name="Ding S."/>
            <person name="Wang X."/>
            <person name="Zhu J."/>
            <person name="Ruan X."/>
            <person name="Zhao L."/>
            <person name="Wei J."/>
            <person name="Que T."/>
            <person name="Du C."/>
            <person name="Cheng J."/>
            <person name="Dai P."/>
            <person name="Han X."/>
            <person name="Huang E."/>
            <person name="Gao Y."/>
            <person name="Liu J."/>
            <person name="Shao H."/>
            <person name="Ye R."/>
            <person name="Li L."/>
            <person name="Wei W."/>
            <person name="Wang X."/>
            <person name="Wang C."/>
            <person name="Huo Q."/>
            <person name="Li W."/>
            <person name="Guo W."/>
            <person name="Chen H."/>
            <person name="Chen S."/>
            <person name="Zhou L."/>
            <person name="Zhou L."/>
            <person name="Ni X."/>
            <person name="Tian J."/>
            <person name="Zhou Y."/>
            <person name="Sheng Y."/>
            <person name="Liu T."/>
            <person name="Pan Y."/>
            <person name="Xia L."/>
            <person name="Li J."/>
            <person name="Zhao F."/>
            <person name="Cao W."/>
        </authorList>
    </citation>
    <scope>NUCLEOTIDE SEQUENCE</scope>
    <source>
        <strain evidence="4">Rsan-2018</strain>
        <tissue evidence="4">Larvae</tissue>
    </source>
</reference>
<dbReference type="SUPFAM" id="SSF52540">
    <property type="entry name" value="P-loop containing nucleoside triphosphate hydrolases"/>
    <property type="match status" value="1"/>
</dbReference>
<dbReference type="GO" id="GO:0008146">
    <property type="term" value="F:sulfotransferase activity"/>
    <property type="evidence" value="ECO:0007669"/>
    <property type="project" value="InterPro"/>
</dbReference>
<keyword evidence="5" id="KW-1185">Reference proteome</keyword>
<dbReference type="Pfam" id="PF00685">
    <property type="entry name" value="Sulfotransfer_1"/>
    <property type="match status" value="1"/>
</dbReference>
<evidence type="ECO:0000256" key="1">
    <source>
        <dbReference type="ARBA" id="ARBA00005771"/>
    </source>
</evidence>
<dbReference type="InterPro" id="IPR027417">
    <property type="entry name" value="P-loop_NTPase"/>
</dbReference>
<proteinExistence type="inferred from homology"/>
<dbReference type="InterPro" id="IPR000863">
    <property type="entry name" value="Sulfotransferase_dom"/>
</dbReference>
<evidence type="ECO:0000259" key="3">
    <source>
        <dbReference type="Pfam" id="PF00685"/>
    </source>
</evidence>
<comment type="caution">
    <text evidence="4">The sequence shown here is derived from an EMBL/GenBank/DDBJ whole genome shotgun (WGS) entry which is preliminary data.</text>
</comment>
<keyword evidence="2" id="KW-0808">Transferase</keyword>
<accession>A0A9D4QHP0</accession>
<dbReference type="Gene3D" id="3.40.50.300">
    <property type="entry name" value="P-loop containing nucleotide triphosphate hydrolases"/>
    <property type="match status" value="1"/>
</dbReference>
<dbReference type="Proteomes" id="UP000821837">
    <property type="component" value="Chromosome 1"/>
</dbReference>
<reference evidence="4" key="1">
    <citation type="journal article" date="2020" name="Cell">
        <title>Large-Scale Comparative Analyses of Tick Genomes Elucidate Their Genetic Diversity and Vector Capacities.</title>
        <authorList>
            <consortium name="Tick Genome and Microbiome Consortium (TIGMIC)"/>
            <person name="Jia N."/>
            <person name="Wang J."/>
            <person name="Shi W."/>
            <person name="Du L."/>
            <person name="Sun Y."/>
            <person name="Zhan W."/>
            <person name="Jiang J.F."/>
            <person name="Wang Q."/>
            <person name="Zhang B."/>
            <person name="Ji P."/>
            <person name="Bell-Sakyi L."/>
            <person name="Cui X.M."/>
            <person name="Yuan T.T."/>
            <person name="Jiang B.G."/>
            <person name="Yang W.F."/>
            <person name="Lam T.T."/>
            <person name="Chang Q.C."/>
            <person name="Ding S.J."/>
            <person name="Wang X.J."/>
            <person name="Zhu J.G."/>
            <person name="Ruan X.D."/>
            <person name="Zhao L."/>
            <person name="Wei J.T."/>
            <person name="Ye R.Z."/>
            <person name="Que T.C."/>
            <person name="Du C.H."/>
            <person name="Zhou Y.H."/>
            <person name="Cheng J.X."/>
            <person name="Dai P.F."/>
            <person name="Guo W.B."/>
            <person name="Han X.H."/>
            <person name="Huang E.J."/>
            <person name="Li L.F."/>
            <person name="Wei W."/>
            <person name="Gao Y.C."/>
            <person name="Liu J.Z."/>
            <person name="Shao H.Z."/>
            <person name="Wang X."/>
            <person name="Wang C.C."/>
            <person name="Yang T.C."/>
            <person name="Huo Q.B."/>
            <person name="Li W."/>
            <person name="Chen H.Y."/>
            <person name="Chen S.E."/>
            <person name="Zhou L.G."/>
            <person name="Ni X.B."/>
            <person name="Tian J.H."/>
            <person name="Sheng Y."/>
            <person name="Liu T."/>
            <person name="Pan Y.S."/>
            <person name="Xia L.Y."/>
            <person name="Li J."/>
            <person name="Zhao F."/>
            <person name="Cao W.C."/>
        </authorList>
    </citation>
    <scope>NUCLEOTIDE SEQUENCE</scope>
    <source>
        <strain evidence="4">Rsan-2018</strain>
    </source>
</reference>
<dbReference type="AlphaFoldDB" id="A0A9D4QHP0"/>
<comment type="similarity">
    <text evidence="1">Belongs to the sulfotransferase 1 family.</text>
</comment>
<dbReference type="VEuPathDB" id="VectorBase:RSAN_041053"/>
<protein>
    <recommendedName>
        <fullName evidence="3">Sulfotransferase domain-containing protein</fullName>
    </recommendedName>
</protein>
<sequence length="316" mass="36289">MQVVRGTPFGRHLLRECIESAMDYIHKEGDLFIVTYMKCGTTWMQHIVYLIQSGGVPPANATQFHGASPFFEACGSQCTRWATRPGALKSHLPPHQTGYSPEARYIVVIRNPFDVVVSLHHFWRMISSYEYDGDLDDSFENFMTGSIISGDYFDFYRGWCQRIADPNVLFLVYEDMRKDPEAAVMKVATFLGHGERMLADDGKVLKDVLKYSSFEEMKKYTNKMIDEFYEGEFPFRGEEYKGLRYLHQIIRRGGGSDGGDHSRCSPDKVVYVREGVPGSWKNCLSPEQTSRLMEKFQRETRDTVMANLWPELNTAA</sequence>